<dbReference type="AlphaFoldDB" id="A0A5B7JT50"/>
<organism evidence="1 2">
    <name type="scientific">Portunus trituberculatus</name>
    <name type="common">Swimming crab</name>
    <name type="synonym">Neptunus trituberculatus</name>
    <dbReference type="NCBI Taxonomy" id="210409"/>
    <lineage>
        <taxon>Eukaryota</taxon>
        <taxon>Metazoa</taxon>
        <taxon>Ecdysozoa</taxon>
        <taxon>Arthropoda</taxon>
        <taxon>Crustacea</taxon>
        <taxon>Multicrustacea</taxon>
        <taxon>Malacostraca</taxon>
        <taxon>Eumalacostraca</taxon>
        <taxon>Eucarida</taxon>
        <taxon>Decapoda</taxon>
        <taxon>Pleocyemata</taxon>
        <taxon>Brachyura</taxon>
        <taxon>Eubrachyura</taxon>
        <taxon>Portunoidea</taxon>
        <taxon>Portunidae</taxon>
        <taxon>Portuninae</taxon>
        <taxon>Portunus</taxon>
    </lineage>
</organism>
<evidence type="ECO:0000313" key="2">
    <source>
        <dbReference type="Proteomes" id="UP000324222"/>
    </source>
</evidence>
<reference evidence="1 2" key="1">
    <citation type="submission" date="2019-05" db="EMBL/GenBank/DDBJ databases">
        <title>Another draft genome of Portunus trituberculatus and its Hox gene families provides insights of decapod evolution.</title>
        <authorList>
            <person name="Jeong J.-H."/>
            <person name="Song I."/>
            <person name="Kim S."/>
            <person name="Choi T."/>
            <person name="Kim D."/>
            <person name="Ryu S."/>
            <person name="Kim W."/>
        </authorList>
    </citation>
    <scope>NUCLEOTIDE SEQUENCE [LARGE SCALE GENOMIC DNA]</scope>
    <source>
        <tissue evidence="1">Muscle</tissue>
    </source>
</reference>
<name>A0A5B7JT50_PORTR</name>
<proteinExistence type="predicted"/>
<accession>A0A5B7JT50</accession>
<gene>
    <name evidence="1" type="ORF">E2C01_091538</name>
</gene>
<dbReference type="EMBL" id="VSRR010105344">
    <property type="protein sequence ID" value="MPC96287.1"/>
    <property type="molecule type" value="Genomic_DNA"/>
</dbReference>
<comment type="caution">
    <text evidence="1">The sequence shown here is derived from an EMBL/GenBank/DDBJ whole genome shotgun (WGS) entry which is preliminary data.</text>
</comment>
<sequence>MTNMKRKTKTRCIVMSVANPQHSRRDLFRLYNTMLSTQLGSHHSSRHLHLRSLISSRTTTGAVSCFAQLASQRLEVVGAAGLSYRVDVSKASTKSMNTNFLPRDAELQRVWKRTCQIGPC</sequence>
<dbReference type="Proteomes" id="UP000324222">
    <property type="component" value="Unassembled WGS sequence"/>
</dbReference>
<keyword evidence="2" id="KW-1185">Reference proteome</keyword>
<evidence type="ECO:0000313" key="1">
    <source>
        <dbReference type="EMBL" id="MPC96287.1"/>
    </source>
</evidence>
<protein>
    <submittedName>
        <fullName evidence="1">Uncharacterized protein</fullName>
    </submittedName>
</protein>